<dbReference type="Proteomes" id="UP000075714">
    <property type="component" value="Unassembled WGS sequence"/>
</dbReference>
<dbReference type="STRING" id="33097.A0A150GKQ8"/>
<reference evidence="2" key="1">
    <citation type="journal article" date="2016" name="Nat. Commun.">
        <title>The Gonium pectorale genome demonstrates co-option of cell cycle regulation during the evolution of multicellularity.</title>
        <authorList>
            <person name="Hanschen E.R."/>
            <person name="Marriage T.N."/>
            <person name="Ferris P.J."/>
            <person name="Hamaji T."/>
            <person name="Toyoda A."/>
            <person name="Fujiyama A."/>
            <person name="Neme R."/>
            <person name="Noguchi H."/>
            <person name="Minakuchi Y."/>
            <person name="Suzuki M."/>
            <person name="Kawai-Toyooka H."/>
            <person name="Smith D.R."/>
            <person name="Sparks H."/>
            <person name="Anderson J."/>
            <person name="Bakaric R."/>
            <person name="Luria V."/>
            <person name="Karger A."/>
            <person name="Kirschner M.W."/>
            <person name="Durand P.M."/>
            <person name="Michod R.E."/>
            <person name="Nozaki H."/>
            <person name="Olson B.J."/>
        </authorList>
    </citation>
    <scope>NUCLEOTIDE SEQUENCE [LARGE SCALE GENOMIC DNA]</scope>
    <source>
        <strain evidence="2">NIES-2863</strain>
    </source>
</reference>
<keyword evidence="2" id="KW-1185">Reference proteome</keyword>
<dbReference type="AlphaFoldDB" id="A0A150GKQ8"/>
<dbReference type="EMBL" id="LSYV01000017">
    <property type="protein sequence ID" value="KXZ50439.1"/>
    <property type="molecule type" value="Genomic_DNA"/>
</dbReference>
<dbReference type="OrthoDB" id="1929684at2759"/>
<sequence length="78" mass="8487">MDDQGTVVPRQWTREVACPEVFIALSLDSDKVWAAAAFATSYGEHDVRLEVLRSSPFLSSLVVDSRAWAAAHIAPSLA</sequence>
<proteinExistence type="predicted"/>
<protein>
    <submittedName>
        <fullName evidence="1">Uncharacterized protein</fullName>
    </submittedName>
</protein>
<evidence type="ECO:0000313" key="2">
    <source>
        <dbReference type="Proteomes" id="UP000075714"/>
    </source>
</evidence>
<comment type="caution">
    <text evidence="1">The sequence shown here is derived from an EMBL/GenBank/DDBJ whole genome shotgun (WGS) entry which is preliminary data.</text>
</comment>
<organism evidence="1 2">
    <name type="scientific">Gonium pectorale</name>
    <name type="common">Green alga</name>
    <dbReference type="NCBI Taxonomy" id="33097"/>
    <lineage>
        <taxon>Eukaryota</taxon>
        <taxon>Viridiplantae</taxon>
        <taxon>Chlorophyta</taxon>
        <taxon>core chlorophytes</taxon>
        <taxon>Chlorophyceae</taxon>
        <taxon>CS clade</taxon>
        <taxon>Chlamydomonadales</taxon>
        <taxon>Volvocaceae</taxon>
        <taxon>Gonium</taxon>
    </lineage>
</organism>
<accession>A0A150GKQ8</accession>
<evidence type="ECO:0000313" key="1">
    <source>
        <dbReference type="EMBL" id="KXZ50439.1"/>
    </source>
</evidence>
<name>A0A150GKQ8_GONPE</name>
<gene>
    <name evidence="1" type="ORF">GPECTOR_16g613</name>
</gene>